<evidence type="ECO:0000313" key="1">
    <source>
        <dbReference type="EMBL" id="PWK52841.1"/>
    </source>
</evidence>
<dbReference type="Proteomes" id="UP000245790">
    <property type="component" value="Unassembled WGS sequence"/>
</dbReference>
<reference evidence="1 2" key="1">
    <citation type="submission" date="2018-05" db="EMBL/GenBank/DDBJ databases">
        <title>Genomic Encyclopedia of Type Strains, Phase IV (KMG-IV): sequencing the most valuable type-strain genomes for metagenomic binning, comparative biology and taxonomic classification.</title>
        <authorList>
            <person name="Goeker M."/>
        </authorList>
    </citation>
    <scope>NUCLEOTIDE SEQUENCE [LARGE SCALE GENOMIC DNA]</scope>
    <source>
        <strain evidence="1 2">DSM 25350</strain>
    </source>
</reference>
<evidence type="ECO:0000313" key="2">
    <source>
        <dbReference type="Proteomes" id="UP000245790"/>
    </source>
</evidence>
<gene>
    <name evidence="1" type="ORF">C8D97_10459</name>
</gene>
<sequence>MSCNLQVPDLPYLSLYLQQDYLQVMPVYSPDEMDKPITIEFYTVRTNEEKICINIELPQFLVFQKVNQEHMYWHKFVERLENRDISFNAMPNKKKLTRITGHFKNFDQLNEDLENNGFLLSAYEGDYSTNFNCRLAVSSSKFWQLSDSDR</sequence>
<name>A0A316FVU5_9GAMM</name>
<protein>
    <submittedName>
        <fullName evidence="1">Uncharacterized protein</fullName>
    </submittedName>
</protein>
<proteinExistence type="predicted"/>
<dbReference type="AlphaFoldDB" id="A0A316FVU5"/>
<dbReference type="RefSeq" id="WP_109762827.1">
    <property type="nucleotide sequence ID" value="NZ_QGGU01000004.1"/>
</dbReference>
<accession>A0A316FVU5</accession>
<keyword evidence="2" id="KW-1185">Reference proteome</keyword>
<comment type="caution">
    <text evidence="1">The sequence shown here is derived from an EMBL/GenBank/DDBJ whole genome shotgun (WGS) entry which is preliminary data.</text>
</comment>
<dbReference type="EMBL" id="QGGU01000004">
    <property type="protein sequence ID" value="PWK52841.1"/>
    <property type="molecule type" value="Genomic_DNA"/>
</dbReference>
<organism evidence="1 2">
    <name type="scientific">Pleionea mediterranea</name>
    <dbReference type="NCBI Taxonomy" id="523701"/>
    <lineage>
        <taxon>Bacteria</taxon>
        <taxon>Pseudomonadati</taxon>
        <taxon>Pseudomonadota</taxon>
        <taxon>Gammaproteobacteria</taxon>
        <taxon>Oceanospirillales</taxon>
        <taxon>Pleioneaceae</taxon>
        <taxon>Pleionea</taxon>
    </lineage>
</organism>